<evidence type="ECO:0000256" key="2">
    <source>
        <dbReference type="SAM" id="Phobius"/>
    </source>
</evidence>
<feature type="transmembrane region" description="Helical" evidence="2">
    <location>
        <begin position="42"/>
        <end position="63"/>
    </location>
</feature>
<organism evidence="3 4">
    <name type="scientific">Apiospora saccharicola</name>
    <dbReference type="NCBI Taxonomy" id="335842"/>
    <lineage>
        <taxon>Eukaryota</taxon>
        <taxon>Fungi</taxon>
        <taxon>Dikarya</taxon>
        <taxon>Ascomycota</taxon>
        <taxon>Pezizomycotina</taxon>
        <taxon>Sordariomycetes</taxon>
        <taxon>Xylariomycetidae</taxon>
        <taxon>Amphisphaeriales</taxon>
        <taxon>Apiosporaceae</taxon>
        <taxon>Apiospora</taxon>
    </lineage>
</organism>
<keyword evidence="2" id="KW-0472">Membrane</keyword>
<name>A0ABR1VLG3_9PEZI</name>
<keyword evidence="4" id="KW-1185">Reference proteome</keyword>
<dbReference type="EMBL" id="JAQQWM010000003">
    <property type="protein sequence ID" value="KAK8072099.1"/>
    <property type="molecule type" value="Genomic_DNA"/>
</dbReference>
<feature type="region of interest" description="Disordered" evidence="1">
    <location>
        <begin position="185"/>
        <end position="233"/>
    </location>
</feature>
<protein>
    <submittedName>
        <fullName evidence="3">Uncharacterized protein</fullName>
    </submittedName>
</protein>
<gene>
    <name evidence="3" type="ORF">PG996_005447</name>
</gene>
<reference evidence="3 4" key="1">
    <citation type="submission" date="2023-01" db="EMBL/GenBank/DDBJ databases">
        <title>Analysis of 21 Apiospora genomes using comparative genomics revels a genus with tremendous synthesis potential of carbohydrate active enzymes and secondary metabolites.</title>
        <authorList>
            <person name="Sorensen T."/>
        </authorList>
    </citation>
    <scope>NUCLEOTIDE SEQUENCE [LARGE SCALE GENOMIC DNA]</scope>
    <source>
        <strain evidence="3 4">CBS 83171</strain>
    </source>
</reference>
<feature type="compositionally biased region" description="Low complexity" evidence="1">
    <location>
        <begin position="213"/>
        <end position="233"/>
    </location>
</feature>
<keyword evidence="2" id="KW-1133">Transmembrane helix</keyword>
<evidence type="ECO:0000313" key="3">
    <source>
        <dbReference type="EMBL" id="KAK8072099.1"/>
    </source>
</evidence>
<dbReference type="Proteomes" id="UP001446871">
    <property type="component" value="Unassembled WGS sequence"/>
</dbReference>
<accession>A0ABR1VLG3</accession>
<feature type="compositionally biased region" description="Basic and acidic residues" evidence="1">
    <location>
        <begin position="193"/>
        <end position="202"/>
    </location>
</feature>
<sequence length="233" mass="26064">MASQNGLIPLDPDSGFPNWDDIIKVNMDEERPRRAAEGDDRFLYTTALVTCIGIAISGVYASASNEKRYNRFMIHTTELNADKTYAALKTEVEAAKAQGLQDLQVHVAAPDPASALEHESRWYMVEIHEFQLSLMRQLRALVESDDVESDDQPQIHWYPYPSCRDHDNASMALFSDRSVIAQHETQKSFNDPITRRRLDEKPWVSTRPPSDTDSVGNSSSISSASDGINSSAC</sequence>
<proteinExistence type="predicted"/>
<evidence type="ECO:0000256" key="1">
    <source>
        <dbReference type="SAM" id="MobiDB-lite"/>
    </source>
</evidence>
<evidence type="ECO:0000313" key="4">
    <source>
        <dbReference type="Proteomes" id="UP001446871"/>
    </source>
</evidence>
<comment type="caution">
    <text evidence="3">The sequence shown here is derived from an EMBL/GenBank/DDBJ whole genome shotgun (WGS) entry which is preliminary data.</text>
</comment>
<keyword evidence="2" id="KW-0812">Transmembrane</keyword>